<dbReference type="EMBL" id="MN740877">
    <property type="protein sequence ID" value="QHU16167.1"/>
    <property type="molecule type" value="Genomic_DNA"/>
</dbReference>
<reference evidence="1" key="1">
    <citation type="journal article" date="2020" name="Nature">
        <title>Giant virus diversity and host interactions through global metagenomics.</title>
        <authorList>
            <person name="Schulz F."/>
            <person name="Roux S."/>
            <person name="Paez-Espino D."/>
            <person name="Jungbluth S."/>
            <person name="Walsh D.A."/>
            <person name="Denef V.J."/>
            <person name="McMahon K.D."/>
            <person name="Konstantinidis K.T."/>
            <person name="Eloe-Fadrosh E.A."/>
            <person name="Kyrpides N.C."/>
            <person name="Woyke T."/>
        </authorList>
    </citation>
    <scope>NUCLEOTIDE SEQUENCE</scope>
    <source>
        <strain evidence="1">GVMAG-S-3300011013-78</strain>
    </source>
</reference>
<evidence type="ECO:0000313" key="1">
    <source>
        <dbReference type="EMBL" id="QHU16167.1"/>
    </source>
</evidence>
<dbReference type="AlphaFoldDB" id="A0A6C0KHA8"/>
<sequence>MSWGTCYSGSNNIHFDFPPIMSDGRNFASYLPACDVNNNLLKNKNITGNNDYRQYLIHNTDSIISQNQKAACDDCCTCGYNKTVIPEDKTRKYLYKSCSDSKAPYGYETSDLKNIYLSKMNLFEQSSAPFLSQEQYLMRDSSCRK</sequence>
<protein>
    <submittedName>
        <fullName evidence="1">Uncharacterized protein</fullName>
    </submittedName>
</protein>
<proteinExistence type="predicted"/>
<accession>A0A6C0KHA8</accession>
<organism evidence="1">
    <name type="scientific">viral metagenome</name>
    <dbReference type="NCBI Taxonomy" id="1070528"/>
    <lineage>
        <taxon>unclassified sequences</taxon>
        <taxon>metagenomes</taxon>
        <taxon>organismal metagenomes</taxon>
    </lineage>
</organism>
<name>A0A6C0KHA8_9ZZZZ</name>